<dbReference type="InterPro" id="IPR002589">
    <property type="entry name" value="Macro_dom"/>
</dbReference>
<evidence type="ECO:0000259" key="1">
    <source>
        <dbReference type="PROSITE" id="PS51154"/>
    </source>
</evidence>
<feature type="domain" description="Macro" evidence="1">
    <location>
        <begin position="74"/>
        <end position="227"/>
    </location>
</feature>
<protein>
    <recommendedName>
        <fullName evidence="1">Macro domain-containing protein</fullName>
    </recommendedName>
</protein>
<dbReference type="STRING" id="8078.ENSFHEP00000025980"/>
<name>A0A3Q2U7R9_FUNHE</name>
<dbReference type="AlphaFoldDB" id="A0A3Q2U7R9"/>
<dbReference type="Pfam" id="PF01661">
    <property type="entry name" value="Macro"/>
    <property type="match status" value="1"/>
</dbReference>
<keyword evidence="3" id="KW-1185">Reference proteome</keyword>
<dbReference type="InterPro" id="IPR043472">
    <property type="entry name" value="Macro_dom-like"/>
</dbReference>
<dbReference type="PANTHER" id="PTHR11106">
    <property type="entry name" value="GANGLIOSIDE INDUCED DIFFERENTIATION ASSOCIATED PROTEIN 2-RELATED"/>
    <property type="match status" value="1"/>
</dbReference>
<dbReference type="PANTHER" id="PTHR11106:SF111">
    <property type="entry name" value="MACRO DOMAIN-CONTAINING PROTEIN"/>
    <property type="match status" value="1"/>
</dbReference>
<dbReference type="Proteomes" id="UP000265000">
    <property type="component" value="Unplaced"/>
</dbReference>
<accession>A0A3Q2U7R9</accession>
<dbReference type="SMART" id="SM00506">
    <property type="entry name" value="A1pp"/>
    <property type="match status" value="1"/>
</dbReference>
<sequence>MVLLEGSCSNVTKVRNRLGPLLDSTVINRVTIDLPGASRYFNGPSGRDSLLQVAHSRRCLIQLDEQHLLGRQHTDLAKYNLRHGLQVMVCQGDITKQYADGIVNYANENLNHFDDVGAALSKAGGPQVLKESKALVKQTGKIAVGDVVVTTGGDLMCKNLLHAVGPESGKASGRERHLLEKTVQKALNLAELMEFKSIALPCISSGIYDQVEKNANVILSFLFLRFP</sequence>
<dbReference type="SUPFAM" id="SSF52949">
    <property type="entry name" value="Macro domain-like"/>
    <property type="match status" value="1"/>
</dbReference>
<evidence type="ECO:0000313" key="2">
    <source>
        <dbReference type="Ensembl" id="ENSFHEP00000025980.1"/>
    </source>
</evidence>
<dbReference type="PROSITE" id="PS51154">
    <property type="entry name" value="MACRO"/>
    <property type="match status" value="1"/>
</dbReference>
<dbReference type="Gene3D" id="3.40.220.10">
    <property type="entry name" value="Leucine Aminopeptidase, subunit E, domain 1"/>
    <property type="match status" value="1"/>
</dbReference>
<dbReference type="Ensembl" id="ENSFHET00000003860.1">
    <property type="protein sequence ID" value="ENSFHEP00000025980.1"/>
    <property type="gene ID" value="ENSFHEG00000008526.1"/>
</dbReference>
<reference evidence="2" key="1">
    <citation type="submission" date="2025-08" db="UniProtKB">
        <authorList>
            <consortium name="Ensembl"/>
        </authorList>
    </citation>
    <scope>IDENTIFICATION</scope>
</reference>
<dbReference type="GeneTree" id="ENSGT00940000154311"/>
<reference evidence="2" key="2">
    <citation type="submission" date="2025-09" db="UniProtKB">
        <authorList>
            <consortium name="Ensembl"/>
        </authorList>
    </citation>
    <scope>IDENTIFICATION</scope>
</reference>
<proteinExistence type="predicted"/>
<evidence type="ECO:0000313" key="3">
    <source>
        <dbReference type="Proteomes" id="UP000265000"/>
    </source>
</evidence>
<organism evidence="2 3">
    <name type="scientific">Fundulus heteroclitus</name>
    <name type="common">Killifish</name>
    <name type="synonym">Mummichog</name>
    <dbReference type="NCBI Taxonomy" id="8078"/>
    <lineage>
        <taxon>Eukaryota</taxon>
        <taxon>Metazoa</taxon>
        <taxon>Chordata</taxon>
        <taxon>Craniata</taxon>
        <taxon>Vertebrata</taxon>
        <taxon>Euteleostomi</taxon>
        <taxon>Actinopterygii</taxon>
        <taxon>Neopterygii</taxon>
        <taxon>Teleostei</taxon>
        <taxon>Neoteleostei</taxon>
        <taxon>Acanthomorphata</taxon>
        <taxon>Ovalentaria</taxon>
        <taxon>Atherinomorphae</taxon>
        <taxon>Cyprinodontiformes</taxon>
        <taxon>Fundulidae</taxon>
        <taxon>Fundulus</taxon>
    </lineage>
</organism>